<dbReference type="InterPro" id="IPR029071">
    <property type="entry name" value="Ubiquitin-like_domsf"/>
</dbReference>
<reference evidence="14" key="3">
    <citation type="submission" date="2025-09" db="UniProtKB">
        <authorList>
            <consortium name="Ensembl"/>
        </authorList>
    </citation>
    <scope>IDENTIFICATION</scope>
    <source>
        <strain evidence="14">broiler</strain>
    </source>
</reference>
<dbReference type="InterPro" id="IPR011019">
    <property type="entry name" value="KIND_dom"/>
</dbReference>
<name>A0A8V0ZKX5_CHICK</name>
<sequence>MSSSCATLAEVLWAKGSPLEEEDIWALLYLSTLQLLEDLHKDSAVCVICPWSILLSAEGNLSFQNNASQTEAIPFSAPELLHRQNKNQRIGLMKMLVYSLGMTLYWSADYQVPPNQVERVATEDSTASQLNRSHVIRKRLHEKIPDTSPLFSQMNFHQDKGSRLMNYSRSTEDYRQLSVDYSDTNSISESTSLILSNRGHRRGRVTQTHRSWDPTLSGSRTQSSYKLFINRSVSAVEEIPGGAHRNSRHNLLSLGSTFSVSTKDYTAAATSQKCLFQRKEKFSGPEFIILSSEPPVTLQLPGSIVTKKGKSYLSQRDLNVILLNGQCLEVQCDIKSKARDVFNTVVAYASLVEHSYFGLAYLKGKEFFFLDDETKLYKVAPDGWNDQPKKKTSIINFTLFLRIKFFVSHFNVIQHSLTRHQFYLQLRKDILEERLYCNDETALKLGALALQAELGNYASEVHGKSYFRVEDYIPASRIEKMTLAYVQRELAKLHRMNRSLFEDEAELEFLKVTQQLPEYGVLFYRVSQEKKGTGGDIILGICAKGIIVYEVKNHTRIASLRFQWRETERISAHRKKFMIESSFSGKKHTFITDTAKTCKYLLDLCSAQHKFNAQMNSRQLRQTSSEESKFLEIDKSNSAYAAQHEHLALIQRLSRSENVLYGTNLENLSAEMMSKSCDNLSVETNNRTRDKSNLRRSTSGLSQSEMHINLNGKQRSYDYLSIHSTQNTISAPGSPAIQKEVLLSGLEREIICVSLKRDPKNGFGFVIIGGENVGKLDLGIFIASIIPGGPADRAGNIKPGGRLISVNNISLEGVSFNTAVKIIQNSPDEVELIISQPKDIYEEGLNEEKSISRGNSTSGSEISCVDGGRKKIQDCRAALPKEQAVNIDELEKALSWSLAPKLGPKIPVLSADSLDVEEADSSHLQPPAETDSNETYTVELVKEDGTFGISVTGGINTSVPHGGIYVKSIIPRGPADKDGQIKIGDRLLEVDGISLCGLTHKQAVENLKKSGQIAKLVLERGHRQAAEPCLSTNDRKEDQCAVVSVATSFTDGSKDYCFLTDDNTFEVKLTKNSGGLGFSVLQMEEEGYEHLGGAIVRIKRLFPGQPAEENGEIEVGDIILAVNGKSLQGLLYQDVLHLLRGAPSEVTLLLCRPPKGVLPEIEQNVPTPAPSPVKAFMAEMPGSPEAGNSLDPSTSDGGSTSQDLEDCLDSPLAADFSEPPDEESSTYEEQERESQENPIQRLMPPRESSYKDLWKFHQEAASSEEFHSLEEEVKQNCYSPCELECAENSTPVTSLSRGGSSETLSTTLVTPQPRVCGPFSSSPPARDTQNSDNEWEDMEELEEEKEEQEDCTREMEVFVTLTRSENNGYGFSVVLNKMDNCLYVDEILHEPALSDGRLRRGDRIIMVNGIDVTALQCNEALSLLQSSPPDLHLVVGRAGSDPRPSVRPDDIPEITLTKGANGQLGLKLTGGAGSKLQGIYVLEIVPGSPASVEGSLQPRDQILYICGLWTEGISLDDAVRVCEAATQNVQIKATRNGNPVVPIEQENRPPAETEKDDTCFSNENLNSQEQHLLSQHEKHLKETNCEAQQSTPNSSECKDFIIKIELEKAENGSLGFALVGGRNGRAILIKAISPDSIADLDGRLQVGDILLKVNETLVSGLPRQTVIDLLRKAQGTVQLTVCRSVASRWAYSSSQRNSIPSPPNTNTEPDDHSVERSLGAQSVFTLKEESNWMCSKGPESTHCPPLQGQMAGQDYQGIISNTSDGSQKYAGYEGCRRESQQSESDSWNNEDYDMSHRTSILPRSRTFVSEDEPTHLINFKSSPTRIRPRTGIRHFIQGIKSRIENQEVLKEFMALEHVKPVDDCRTAKAPENRDKNRYQDILPYDKTRVPLGENNGYINASYIRTKVGEEEHFYIITQGPLPSTVADFWQMVWESESDLIAMMTKEVELGKVKSHRYWPEPPHDSINLANFQLRLDSYQILEYFIIRIIEMINKQTDERRIVSHLQFTTWPDHSSAKLSEQLVKFICYMRKAHRRGPVVAHCSAGIGRSGVLLCVEILLSYIEKDLYFNIKHIVRDLREQRFGMIESKDQYLFCYEFVLQVLQNLQAVDSY</sequence>
<dbReference type="SMART" id="SM01196">
    <property type="entry name" value="FERM_C"/>
    <property type="match status" value="1"/>
</dbReference>
<dbReference type="Pfam" id="PF00595">
    <property type="entry name" value="PDZ"/>
    <property type="match status" value="6"/>
</dbReference>
<reference evidence="14" key="1">
    <citation type="submission" date="2020-11" db="EMBL/GenBank/DDBJ databases">
        <title>Gallus gallus (Chicken) genome, bGalGal1, GRCg7b, maternal haplotype autosomes + Z &amp; W.</title>
        <authorList>
            <person name="Warren W."/>
            <person name="Formenti G."/>
            <person name="Fedrigo O."/>
            <person name="Haase B."/>
            <person name="Mountcastle J."/>
            <person name="Balacco J."/>
            <person name="Tracey A."/>
            <person name="Schneider V."/>
            <person name="Okimoto R."/>
            <person name="Cheng H."/>
            <person name="Hawken R."/>
            <person name="Howe K."/>
            <person name="Jarvis E.D."/>
        </authorList>
    </citation>
    <scope>NUCLEOTIDE SEQUENCE [LARGE SCALE GENOMIC DNA]</scope>
    <source>
        <strain evidence="14">Broiler</strain>
    </source>
</reference>
<dbReference type="SMART" id="SM00750">
    <property type="entry name" value="KIND"/>
    <property type="match status" value="1"/>
</dbReference>
<keyword evidence="7" id="KW-0539">Nucleus</keyword>
<dbReference type="PANTHER" id="PTHR46900">
    <property type="entry name" value="TYROSINE-PROTEIN PHOSPHATASE NON-RECEPTOR TYPE 13"/>
    <property type="match status" value="1"/>
</dbReference>
<feature type="domain" description="Tyrosine specific protein phosphatases" evidence="10">
    <location>
        <begin position="2020"/>
        <end position="2092"/>
    </location>
</feature>
<dbReference type="Gene3D" id="3.10.20.90">
    <property type="entry name" value="Phosphatidylinositol 3-kinase Catalytic Subunit, Chain A, domain 1"/>
    <property type="match status" value="1"/>
</dbReference>
<dbReference type="SUPFAM" id="SSF54236">
    <property type="entry name" value="Ubiquitin-like"/>
    <property type="match status" value="1"/>
</dbReference>
<dbReference type="PRINTS" id="PR00700">
    <property type="entry name" value="PRTYPHPHTASE"/>
</dbReference>
<dbReference type="Gene3D" id="3.90.190.10">
    <property type="entry name" value="Protein tyrosine phosphatase superfamily"/>
    <property type="match status" value="1"/>
</dbReference>
<evidence type="ECO:0000256" key="7">
    <source>
        <dbReference type="ARBA" id="ARBA00023242"/>
    </source>
</evidence>
<evidence type="ECO:0000256" key="1">
    <source>
        <dbReference type="ARBA" id="ARBA00004123"/>
    </source>
</evidence>
<dbReference type="CDD" id="cd06696">
    <property type="entry name" value="PDZ4_PTPN13-like"/>
    <property type="match status" value="1"/>
</dbReference>
<dbReference type="InterPro" id="IPR000387">
    <property type="entry name" value="Tyr_Pase_dom"/>
</dbReference>
<feature type="domain" description="PDZ" evidence="12">
    <location>
        <begin position="1066"/>
        <end position="1154"/>
    </location>
</feature>
<dbReference type="PROSITE" id="PS50056">
    <property type="entry name" value="TYR_PHOSPHATASE_2"/>
    <property type="match status" value="1"/>
</dbReference>
<proteinExistence type="inferred from homology"/>
<dbReference type="SUPFAM" id="SSF50156">
    <property type="entry name" value="PDZ domain-like"/>
    <property type="match status" value="6"/>
</dbReference>
<feature type="region of interest" description="Disordered" evidence="8">
    <location>
        <begin position="1537"/>
        <end position="1593"/>
    </location>
</feature>
<evidence type="ECO:0000259" key="11">
    <source>
        <dbReference type="PROSITE" id="PS50057"/>
    </source>
</evidence>
<dbReference type="SMART" id="SM00194">
    <property type="entry name" value="PTPc"/>
    <property type="match status" value="1"/>
</dbReference>
<accession>A0A8V0ZKX5</accession>
<dbReference type="InterPro" id="IPR014352">
    <property type="entry name" value="FERM/acyl-CoA-bd_prot_sf"/>
</dbReference>
<feature type="domain" description="PDZ" evidence="12">
    <location>
        <begin position="752"/>
        <end position="838"/>
    </location>
</feature>
<dbReference type="InterPro" id="IPR036034">
    <property type="entry name" value="PDZ_sf"/>
</dbReference>
<dbReference type="CDD" id="cd06792">
    <property type="entry name" value="PDZ2-PTPN13_FRMPD2-like"/>
    <property type="match status" value="1"/>
</dbReference>
<dbReference type="OrthoDB" id="165498at2759"/>
<keyword evidence="4" id="KW-0963">Cytoplasm</keyword>
<dbReference type="GO" id="GO:0005856">
    <property type="term" value="C:cytoskeleton"/>
    <property type="evidence" value="ECO:0007669"/>
    <property type="project" value="UniProtKB-SubCell"/>
</dbReference>
<gene>
    <name evidence="14" type="primary">FRMPD2</name>
</gene>
<dbReference type="GO" id="GO:0005634">
    <property type="term" value="C:nucleus"/>
    <property type="evidence" value="ECO:0007669"/>
    <property type="project" value="UniProtKB-SubCell"/>
</dbReference>
<dbReference type="InterPro" id="IPR052074">
    <property type="entry name" value="NonRcpt_TyrProt_Phosphatase"/>
</dbReference>
<dbReference type="SMART" id="SM00228">
    <property type="entry name" value="PDZ"/>
    <property type="match status" value="6"/>
</dbReference>
<dbReference type="PROSITE" id="PS50106">
    <property type="entry name" value="PDZ"/>
    <property type="match status" value="6"/>
</dbReference>
<dbReference type="InterPro" id="IPR029021">
    <property type="entry name" value="Prot-tyrosine_phosphatase-like"/>
</dbReference>
<feature type="compositionally biased region" description="Polar residues" evidence="8">
    <location>
        <begin position="1559"/>
        <end position="1573"/>
    </location>
</feature>
<dbReference type="FunFam" id="2.30.42.10:FF:000084">
    <property type="entry name" value="Tyrosine-protein phosphatase non-receptor type 13"/>
    <property type="match status" value="1"/>
</dbReference>
<evidence type="ECO:0000313" key="15">
    <source>
        <dbReference type="Proteomes" id="UP000000539"/>
    </source>
</evidence>
<dbReference type="SUPFAM" id="SSF52799">
    <property type="entry name" value="(Phosphotyrosine protein) phosphatases II"/>
    <property type="match status" value="1"/>
</dbReference>
<dbReference type="CDD" id="cd23071">
    <property type="entry name" value="PDZ1_FRMPD2-like"/>
    <property type="match status" value="1"/>
</dbReference>
<dbReference type="SMART" id="SM00295">
    <property type="entry name" value="B41"/>
    <property type="match status" value="1"/>
</dbReference>
<feature type="compositionally biased region" description="Polar residues" evidence="8">
    <location>
        <begin position="1290"/>
        <end position="1310"/>
    </location>
</feature>
<evidence type="ECO:0000259" key="13">
    <source>
        <dbReference type="PROSITE" id="PS51377"/>
    </source>
</evidence>
<feature type="region of interest" description="Disordered" evidence="8">
    <location>
        <begin position="1760"/>
        <end position="1791"/>
    </location>
</feature>
<feature type="region of interest" description="Disordered" evidence="8">
    <location>
        <begin position="1290"/>
        <end position="1351"/>
    </location>
</feature>
<evidence type="ECO:0000256" key="4">
    <source>
        <dbReference type="ARBA" id="ARBA00022490"/>
    </source>
</evidence>
<dbReference type="Pfam" id="PF09379">
    <property type="entry name" value="FERM_N"/>
    <property type="match status" value="1"/>
</dbReference>
<dbReference type="InterPro" id="IPR001478">
    <property type="entry name" value="PDZ"/>
</dbReference>
<feature type="compositionally biased region" description="Acidic residues" evidence="8">
    <location>
        <begin position="1333"/>
        <end position="1349"/>
    </location>
</feature>
<feature type="region of interest" description="Disordered" evidence="8">
    <location>
        <begin position="1693"/>
        <end position="1714"/>
    </location>
</feature>
<dbReference type="Pfam" id="PF09380">
    <property type="entry name" value="FERM_C"/>
    <property type="match status" value="1"/>
</dbReference>
<reference evidence="14" key="2">
    <citation type="submission" date="2025-08" db="UniProtKB">
        <authorList>
            <consortium name="Ensembl"/>
        </authorList>
    </citation>
    <scope>IDENTIFICATION</scope>
    <source>
        <strain evidence="14">broiler</strain>
    </source>
</reference>
<evidence type="ECO:0000256" key="6">
    <source>
        <dbReference type="ARBA" id="ARBA00023212"/>
    </source>
</evidence>
<dbReference type="Gene3D" id="1.20.80.10">
    <property type="match status" value="1"/>
</dbReference>
<dbReference type="InterPro" id="IPR035963">
    <property type="entry name" value="FERM_2"/>
</dbReference>
<dbReference type="InterPro" id="IPR019748">
    <property type="entry name" value="FERM_central"/>
</dbReference>
<feature type="domain" description="PDZ" evidence="12">
    <location>
        <begin position="937"/>
        <end position="1022"/>
    </location>
</feature>
<dbReference type="InterPro" id="IPR018980">
    <property type="entry name" value="FERM_PH-like_C"/>
</dbReference>
<feature type="region of interest" description="Disordered" evidence="8">
    <location>
        <begin position="1160"/>
        <end position="1246"/>
    </location>
</feature>
<dbReference type="CDD" id="cd23060">
    <property type="entry name" value="PDZ5_DrPTPN13-like"/>
    <property type="match status" value="1"/>
</dbReference>
<dbReference type="CDD" id="cd14473">
    <property type="entry name" value="FERM_B-lobe"/>
    <property type="match status" value="1"/>
</dbReference>
<dbReference type="SUPFAM" id="SSF50729">
    <property type="entry name" value="PH domain-like"/>
    <property type="match status" value="1"/>
</dbReference>
<dbReference type="InterPro" id="IPR011993">
    <property type="entry name" value="PH-like_dom_sf"/>
</dbReference>
<dbReference type="InterPro" id="IPR000242">
    <property type="entry name" value="PTP_cat"/>
</dbReference>
<feature type="compositionally biased region" description="Polar residues" evidence="8">
    <location>
        <begin position="1693"/>
        <end position="1707"/>
    </location>
</feature>
<evidence type="ECO:0000259" key="12">
    <source>
        <dbReference type="PROSITE" id="PS50106"/>
    </source>
</evidence>
<dbReference type="PANTHER" id="PTHR46900:SF4">
    <property type="entry name" value="FERM AND PDZ DOMAIN CONTAINING 2"/>
    <property type="match status" value="1"/>
</dbReference>
<feature type="domain" description="PDZ" evidence="12">
    <location>
        <begin position="1603"/>
        <end position="1685"/>
    </location>
</feature>
<dbReference type="GO" id="GO:0004725">
    <property type="term" value="F:protein tyrosine phosphatase activity"/>
    <property type="evidence" value="ECO:0007669"/>
    <property type="project" value="InterPro"/>
</dbReference>
<organism evidence="14 15">
    <name type="scientific">Gallus gallus</name>
    <name type="common">Chicken</name>
    <dbReference type="NCBI Taxonomy" id="9031"/>
    <lineage>
        <taxon>Eukaryota</taxon>
        <taxon>Metazoa</taxon>
        <taxon>Chordata</taxon>
        <taxon>Craniata</taxon>
        <taxon>Vertebrata</taxon>
        <taxon>Euteleostomi</taxon>
        <taxon>Archelosauria</taxon>
        <taxon>Archosauria</taxon>
        <taxon>Dinosauria</taxon>
        <taxon>Saurischia</taxon>
        <taxon>Theropoda</taxon>
        <taxon>Coelurosauria</taxon>
        <taxon>Aves</taxon>
        <taxon>Neognathae</taxon>
        <taxon>Galloanserae</taxon>
        <taxon>Galliformes</taxon>
        <taxon>Phasianidae</taxon>
        <taxon>Phasianinae</taxon>
        <taxon>Gallus</taxon>
    </lineage>
</organism>
<feature type="compositionally biased region" description="Polar residues" evidence="8">
    <location>
        <begin position="1190"/>
        <end position="1202"/>
    </location>
</feature>
<evidence type="ECO:0000256" key="5">
    <source>
        <dbReference type="ARBA" id="ARBA00022737"/>
    </source>
</evidence>
<keyword evidence="5" id="KW-0677">Repeat</keyword>
<dbReference type="FunFam" id="2.30.42.10:FF:000105">
    <property type="entry name" value="Tyrosine-protein phosphatase non-receptor type 13"/>
    <property type="match status" value="1"/>
</dbReference>
<feature type="compositionally biased region" description="Basic and acidic residues" evidence="8">
    <location>
        <begin position="1574"/>
        <end position="1584"/>
    </location>
</feature>
<dbReference type="Gene3D" id="2.30.29.30">
    <property type="entry name" value="Pleckstrin-homology domain (PH domain)/Phosphotyrosine-binding domain (PTB)"/>
    <property type="match status" value="1"/>
</dbReference>
<comment type="subcellular location">
    <subcellularLocation>
        <location evidence="2">Cytoplasm</location>
        <location evidence="2">Cytoskeleton</location>
    </subcellularLocation>
    <subcellularLocation>
        <location evidence="1">Nucleus</location>
    </subcellularLocation>
</comment>
<dbReference type="InterPro" id="IPR018979">
    <property type="entry name" value="FERM_N"/>
</dbReference>
<dbReference type="Proteomes" id="UP000000539">
    <property type="component" value="Chromosome 6"/>
</dbReference>
<evidence type="ECO:0000259" key="10">
    <source>
        <dbReference type="PROSITE" id="PS50056"/>
    </source>
</evidence>
<dbReference type="Pfam" id="PF00373">
    <property type="entry name" value="FERM_M"/>
    <property type="match status" value="1"/>
</dbReference>
<dbReference type="SMART" id="SM00404">
    <property type="entry name" value="PTPc_motif"/>
    <property type="match status" value="1"/>
</dbReference>
<feature type="domain" description="PDZ" evidence="12">
    <location>
        <begin position="1358"/>
        <end position="1439"/>
    </location>
</feature>
<feature type="domain" description="PDZ" evidence="12">
    <location>
        <begin position="1453"/>
        <end position="1537"/>
    </location>
</feature>
<evidence type="ECO:0000256" key="2">
    <source>
        <dbReference type="ARBA" id="ARBA00004245"/>
    </source>
</evidence>
<dbReference type="GeneTree" id="ENSGT00940000161964"/>
<feature type="domain" description="FERM" evidence="11">
    <location>
        <begin position="316"/>
        <end position="616"/>
    </location>
</feature>
<feature type="domain" description="KIND" evidence="13">
    <location>
        <begin position="6"/>
        <end position="189"/>
    </location>
</feature>
<evidence type="ECO:0000313" key="14">
    <source>
        <dbReference type="Ensembl" id="ENSGALP00010029275.1"/>
    </source>
</evidence>
<dbReference type="Gene3D" id="2.30.42.10">
    <property type="match status" value="6"/>
</dbReference>
<evidence type="ECO:0000259" key="9">
    <source>
        <dbReference type="PROSITE" id="PS50055"/>
    </source>
</evidence>
<dbReference type="InterPro" id="IPR000299">
    <property type="entry name" value="FERM_domain"/>
</dbReference>
<dbReference type="InterPro" id="IPR019749">
    <property type="entry name" value="Band_41_domain"/>
</dbReference>
<dbReference type="PROSITE" id="PS51377">
    <property type="entry name" value="KIND"/>
    <property type="match status" value="1"/>
</dbReference>
<comment type="similarity">
    <text evidence="3">Belongs to the protein-tyrosine phosphatase family. Non-receptor class subfamily.</text>
</comment>
<dbReference type="Ensembl" id="ENSGALT00010049549.1">
    <property type="protein sequence ID" value="ENSGALP00010029275.1"/>
    <property type="gene ID" value="ENSGALG00010020498.1"/>
</dbReference>
<dbReference type="PRINTS" id="PR00935">
    <property type="entry name" value="BAND41"/>
</dbReference>
<dbReference type="SUPFAM" id="SSF47031">
    <property type="entry name" value="Second domain of FERM"/>
    <property type="match status" value="1"/>
</dbReference>
<dbReference type="Pfam" id="PF00102">
    <property type="entry name" value="Y_phosphatase"/>
    <property type="match status" value="1"/>
</dbReference>
<feature type="compositionally biased region" description="Basic and acidic residues" evidence="8">
    <location>
        <begin position="1545"/>
        <end position="1558"/>
    </location>
</feature>
<keyword evidence="6" id="KW-0206">Cytoskeleton</keyword>
<dbReference type="Gene3D" id="1.10.510.10">
    <property type="entry name" value="Transferase(Phosphotransferase) domain 1"/>
    <property type="match status" value="1"/>
</dbReference>
<dbReference type="InterPro" id="IPR003595">
    <property type="entry name" value="Tyr_Pase_cat"/>
</dbReference>
<feature type="compositionally biased region" description="Polar residues" evidence="8">
    <location>
        <begin position="1319"/>
        <end position="1331"/>
    </location>
</feature>
<feature type="compositionally biased region" description="Acidic residues" evidence="8">
    <location>
        <begin position="1218"/>
        <end position="1231"/>
    </location>
</feature>
<dbReference type="CDD" id="cd06695">
    <property type="entry name" value="PDZ3_PTPN13_FRMPD2-like"/>
    <property type="match status" value="1"/>
</dbReference>
<protein>
    <submittedName>
        <fullName evidence="14">FERM and PDZ domain containing 2</fullName>
    </submittedName>
</protein>
<evidence type="ECO:0000256" key="3">
    <source>
        <dbReference type="ARBA" id="ARBA00009649"/>
    </source>
</evidence>
<feature type="domain" description="Tyrosine-protein phosphatase" evidence="9">
    <location>
        <begin position="1848"/>
        <end position="2101"/>
    </location>
</feature>
<keyword evidence="15" id="KW-1185">Reference proteome</keyword>
<dbReference type="PROSITE" id="PS50055">
    <property type="entry name" value="TYR_PHOSPHATASE_PTP"/>
    <property type="match status" value="1"/>
</dbReference>
<evidence type="ECO:0000256" key="8">
    <source>
        <dbReference type="SAM" id="MobiDB-lite"/>
    </source>
</evidence>
<dbReference type="PROSITE" id="PS50057">
    <property type="entry name" value="FERM_3"/>
    <property type="match status" value="1"/>
</dbReference>
<dbReference type="CDD" id="cd17196">
    <property type="entry name" value="FERM_F1_FRMPD2"/>
    <property type="match status" value="1"/>
</dbReference>